<dbReference type="Proteomes" id="UP000182360">
    <property type="component" value="Unassembled WGS sequence"/>
</dbReference>
<dbReference type="SUPFAM" id="SSF56519">
    <property type="entry name" value="Penicillin binding protein dimerisation domain"/>
    <property type="match status" value="1"/>
</dbReference>
<dbReference type="InterPro" id="IPR036138">
    <property type="entry name" value="PBP_dimer_sf"/>
</dbReference>
<feature type="domain" description="PASTA" evidence="5">
    <location>
        <begin position="566"/>
        <end position="625"/>
    </location>
</feature>
<gene>
    <name evidence="6" type="ORF">SAMN04487977_1137</name>
</gene>
<keyword evidence="2" id="KW-0378">Hydrolase</keyword>
<evidence type="ECO:0000256" key="1">
    <source>
        <dbReference type="ARBA" id="ARBA00004370"/>
    </source>
</evidence>
<dbReference type="Pfam" id="PF03793">
    <property type="entry name" value="PASTA"/>
    <property type="match status" value="1"/>
</dbReference>
<dbReference type="Pfam" id="PF00905">
    <property type="entry name" value="Transpeptidase"/>
    <property type="match status" value="1"/>
</dbReference>
<reference evidence="6 7" key="1">
    <citation type="submission" date="2016-10" db="EMBL/GenBank/DDBJ databases">
        <authorList>
            <person name="de Groot N.N."/>
        </authorList>
    </citation>
    <scope>NUCLEOTIDE SEQUENCE [LARGE SCALE GENOMIC DNA]</scope>
    <source>
        <strain evidence="6 7">B25</strain>
    </source>
</reference>
<name>A0A1H9JH09_9SPIR</name>
<dbReference type="GO" id="GO:0005886">
    <property type="term" value="C:plasma membrane"/>
    <property type="evidence" value="ECO:0007669"/>
    <property type="project" value="TreeGrafter"/>
</dbReference>
<evidence type="ECO:0000313" key="7">
    <source>
        <dbReference type="Proteomes" id="UP000182360"/>
    </source>
</evidence>
<dbReference type="InterPro" id="IPR005543">
    <property type="entry name" value="PASTA_dom"/>
</dbReference>
<dbReference type="Gene3D" id="3.90.1310.10">
    <property type="entry name" value="Penicillin-binding protein 2a (Domain 2)"/>
    <property type="match status" value="1"/>
</dbReference>
<feature type="transmembrane region" description="Helical" evidence="4">
    <location>
        <begin position="12"/>
        <end position="29"/>
    </location>
</feature>
<dbReference type="STRING" id="163.SAMN04487775_103107"/>
<dbReference type="EMBL" id="FOFU01000013">
    <property type="protein sequence ID" value="SEQ86069.1"/>
    <property type="molecule type" value="Genomic_DNA"/>
</dbReference>
<dbReference type="SUPFAM" id="SSF54184">
    <property type="entry name" value="Penicillin-binding protein 2x (pbp-2x), c-terminal domain"/>
    <property type="match status" value="1"/>
</dbReference>
<organism evidence="6 7">
    <name type="scientific">Treponema bryantii</name>
    <dbReference type="NCBI Taxonomy" id="163"/>
    <lineage>
        <taxon>Bacteria</taxon>
        <taxon>Pseudomonadati</taxon>
        <taxon>Spirochaetota</taxon>
        <taxon>Spirochaetia</taxon>
        <taxon>Spirochaetales</taxon>
        <taxon>Treponemataceae</taxon>
        <taxon>Treponema</taxon>
    </lineage>
</organism>
<dbReference type="GO" id="GO:0051301">
    <property type="term" value="P:cell division"/>
    <property type="evidence" value="ECO:0007669"/>
    <property type="project" value="UniProtKB-KW"/>
</dbReference>
<dbReference type="PANTHER" id="PTHR30627:SF1">
    <property type="entry name" value="PEPTIDOGLYCAN D,D-TRANSPEPTIDASE FTSI"/>
    <property type="match status" value="1"/>
</dbReference>
<dbReference type="SUPFAM" id="SSF56601">
    <property type="entry name" value="beta-lactamase/transpeptidase-like"/>
    <property type="match status" value="1"/>
</dbReference>
<keyword evidence="2" id="KW-0645">Protease</keyword>
<keyword evidence="2" id="KW-0121">Carboxypeptidase</keyword>
<sequence length="625" mass="68398">MNQFFRPKQTIFFFICCGICLLVLLFTYAKLSLQPVTPVAQNVPPVERGSIVDRSGFPLAVQTNFYHVGVSVKNIKDSEKIKTRFANDVAPLLEMLPEEVLEIINTNRSFVYLKKKITQTMYEPLKQLTDEKGYNFVSYEKIPGRNYPNHALASQLIGYMGDDGRGLAGIEFSQQSVLAPSGTDENGEPLQGRNVFLSIDANLQYKLEQIAHKTMNETQAESMMLVAADCTTGEVLSYISLPSADLNEYGSSMIEAKVDRPAMTAYEPGSVFKIFTVGIVYDEHGISPNDSFLCDGMYEKRIAGGETIRIKCLEHHGWCTPKDGLRYSCNDVLGQISDRISEDEFMARIRMLGFGKKTGVELPGETSGSVKDTTSALWSARSKPTIAIGQEISVSALQMLQAATSIGNGGIPVQLSFIHKITNKDGTTYYEHEPQYKDRVFSKNTADYILSCMETTAKSGTGSRANLRDVDIGVKTGTAQMADKVHGGYSDTDFLSSCIAIFPVDEPQIVLYIVVEKAKGETYGGRIVAPVIGEAADIIIDHLGMSRGGAASLEHSGVITISSSQGIQVGSVVPDFTGKSKRELLPLMERTDIRLNINGSGWVTSQSPEPGTPVTENMVIELNLE</sequence>
<dbReference type="GO" id="GO:0004180">
    <property type="term" value="F:carboxypeptidase activity"/>
    <property type="evidence" value="ECO:0007669"/>
    <property type="project" value="UniProtKB-KW"/>
</dbReference>
<dbReference type="InterPro" id="IPR001460">
    <property type="entry name" value="PCN-bd_Tpept"/>
</dbReference>
<dbReference type="Gene3D" id="3.30.450.330">
    <property type="match status" value="1"/>
</dbReference>
<dbReference type="GO" id="GO:0071555">
    <property type="term" value="P:cell wall organization"/>
    <property type="evidence" value="ECO:0007669"/>
    <property type="project" value="TreeGrafter"/>
</dbReference>
<dbReference type="OrthoDB" id="9770103at2"/>
<comment type="subcellular location">
    <subcellularLocation>
        <location evidence="1">Membrane</location>
    </subcellularLocation>
</comment>
<evidence type="ECO:0000256" key="3">
    <source>
        <dbReference type="ARBA" id="ARBA00023136"/>
    </source>
</evidence>
<evidence type="ECO:0000256" key="2">
    <source>
        <dbReference type="ARBA" id="ARBA00022645"/>
    </source>
</evidence>
<accession>A0A1H9JH09</accession>
<dbReference type="Pfam" id="PF03717">
    <property type="entry name" value="PBP_dimer"/>
    <property type="match status" value="1"/>
</dbReference>
<protein>
    <submittedName>
        <fullName evidence="6">Cell division protein FtsI (Penicillin-binding protein 3)</fullName>
    </submittedName>
</protein>
<dbReference type="RefSeq" id="WP_083379892.1">
    <property type="nucleotide sequence ID" value="NZ_FOFU01000013.1"/>
</dbReference>
<evidence type="ECO:0000313" key="6">
    <source>
        <dbReference type="EMBL" id="SEQ86069.1"/>
    </source>
</evidence>
<dbReference type="GO" id="GO:0008658">
    <property type="term" value="F:penicillin binding"/>
    <property type="evidence" value="ECO:0007669"/>
    <property type="project" value="InterPro"/>
</dbReference>
<dbReference type="InterPro" id="IPR012338">
    <property type="entry name" value="Beta-lactam/transpept-like"/>
</dbReference>
<dbReference type="CDD" id="cd06575">
    <property type="entry name" value="PASTA_Pbp2x-like_2"/>
    <property type="match status" value="1"/>
</dbReference>
<dbReference type="InterPro" id="IPR050515">
    <property type="entry name" value="Beta-lactam/transpept"/>
</dbReference>
<keyword evidence="6" id="KW-0131">Cell cycle</keyword>
<dbReference type="InterPro" id="IPR005311">
    <property type="entry name" value="PBP_dimer"/>
</dbReference>
<dbReference type="PANTHER" id="PTHR30627">
    <property type="entry name" value="PEPTIDOGLYCAN D,D-TRANSPEPTIDASE"/>
    <property type="match status" value="1"/>
</dbReference>
<dbReference type="Gene3D" id="3.40.710.10">
    <property type="entry name" value="DD-peptidase/beta-lactamase superfamily"/>
    <property type="match status" value="1"/>
</dbReference>
<dbReference type="AlphaFoldDB" id="A0A1H9JH09"/>
<evidence type="ECO:0000259" key="5">
    <source>
        <dbReference type="PROSITE" id="PS51178"/>
    </source>
</evidence>
<keyword evidence="7" id="KW-1185">Reference proteome</keyword>
<keyword evidence="4" id="KW-0812">Transmembrane</keyword>
<dbReference type="eggNOG" id="COG0768">
    <property type="taxonomic scope" value="Bacteria"/>
</dbReference>
<keyword evidence="3 4" id="KW-0472">Membrane</keyword>
<keyword evidence="6" id="KW-0132">Cell division</keyword>
<evidence type="ECO:0000256" key="4">
    <source>
        <dbReference type="SAM" id="Phobius"/>
    </source>
</evidence>
<keyword evidence="4" id="KW-1133">Transmembrane helix</keyword>
<dbReference type="PROSITE" id="PS51178">
    <property type="entry name" value="PASTA"/>
    <property type="match status" value="1"/>
</dbReference>
<proteinExistence type="predicted"/>